<dbReference type="GO" id="GO:0016787">
    <property type="term" value="F:hydrolase activity"/>
    <property type="evidence" value="ECO:0007669"/>
    <property type="project" value="UniProtKB-KW"/>
</dbReference>
<comment type="cofactor">
    <cofactor evidence="1">
        <name>Mg(2+)</name>
        <dbReference type="ChEBI" id="CHEBI:18420"/>
    </cofactor>
</comment>
<evidence type="ECO:0000256" key="4">
    <source>
        <dbReference type="ARBA" id="ARBA00022723"/>
    </source>
</evidence>
<evidence type="ECO:0000313" key="10">
    <source>
        <dbReference type="Proteomes" id="UP000053372"/>
    </source>
</evidence>
<dbReference type="RefSeq" id="WP_027846394.1">
    <property type="nucleotide sequence ID" value="NZ_LMTZ01000103.1"/>
</dbReference>
<keyword evidence="4" id="KW-0479">Metal-binding</keyword>
<dbReference type="InterPro" id="IPR029060">
    <property type="entry name" value="PIN-like_dom_sf"/>
</dbReference>
<sequence>MRVLLDTCVLSELYKPIPLKSVKTAVDSLLDNDIYISVITLGEISKGISLLSESRRKRDLSVWFNNIEHVYAERVLQIDSEIAAIWGKITAIAQKKGFILAAADGLIAATALRHGLHLMTRNVKDFEVTGVLLLNPWDNGHNR</sequence>
<dbReference type="GO" id="GO:0004518">
    <property type="term" value="F:nuclease activity"/>
    <property type="evidence" value="ECO:0007669"/>
    <property type="project" value="UniProtKB-KW"/>
</dbReference>
<comment type="caution">
    <text evidence="9">The sequence shown here is derived from an EMBL/GenBank/DDBJ whole genome shotgun (WGS) entry which is preliminary data.</text>
</comment>
<dbReference type="Gene3D" id="3.40.50.1010">
    <property type="entry name" value="5'-nuclease"/>
    <property type="match status" value="1"/>
</dbReference>
<evidence type="ECO:0000256" key="7">
    <source>
        <dbReference type="ARBA" id="ARBA00038093"/>
    </source>
</evidence>
<accession>A0A0V7ZMF5</accession>
<evidence type="ECO:0000313" key="9">
    <source>
        <dbReference type="EMBL" id="KST65808.1"/>
    </source>
</evidence>
<evidence type="ECO:0000256" key="5">
    <source>
        <dbReference type="ARBA" id="ARBA00022801"/>
    </source>
</evidence>
<comment type="similarity">
    <text evidence="7">Belongs to the PINc/VapC protein family.</text>
</comment>
<dbReference type="PANTHER" id="PTHR33653:SF1">
    <property type="entry name" value="RIBONUCLEASE VAPC2"/>
    <property type="match status" value="1"/>
</dbReference>
<evidence type="ECO:0000256" key="1">
    <source>
        <dbReference type="ARBA" id="ARBA00001946"/>
    </source>
</evidence>
<keyword evidence="5" id="KW-0378">Hydrolase</keyword>
<organism evidence="9 10">
    <name type="scientific">Mastigocoleus testarum BC008</name>
    <dbReference type="NCBI Taxonomy" id="371196"/>
    <lineage>
        <taxon>Bacteria</taxon>
        <taxon>Bacillati</taxon>
        <taxon>Cyanobacteriota</taxon>
        <taxon>Cyanophyceae</taxon>
        <taxon>Nostocales</taxon>
        <taxon>Hapalosiphonaceae</taxon>
        <taxon>Mastigocoleus</taxon>
    </lineage>
</organism>
<keyword evidence="10" id="KW-1185">Reference proteome</keyword>
<dbReference type="PANTHER" id="PTHR33653">
    <property type="entry name" value="RIBONUCLEASE VAPC2"/>
    <property type="match status" value="1"/>
</dbReference>
<evidence type="ECO:0000259" key="8">
    <source>
        <dbReference type="Pfam" id="PF01850"/>
    </source>
</evidence>
<dbReference type="InterPro" id="IPR050556">
    <property type="entry name" value="Type_II_TA_system_RNase"/>
</dbReference>
<evidence type="ECO:0000256" key="3">
    <source>
        <dbReference type="ARBA" id="ARBA00022722"/>
    </source>
</evidence>
<dbReference type="Proteomes" id="UP000053372">
    <property type="component" value="Unassembled WGS sequence"/>
</dbReference>
<keyword evidence="6" id="KW-0460">Magnesium</keyword>
<dbReference type="Pfam" id="PF01850">
    <property type="entry name" value="PIN"/>
    <property type="match status" value="1"/>
</dbReference>
<dbReference type="CDD" id="cd18746">
    <property type="entry name" value="PIN_VapC4-5_FitB-like"/>
    <property type="match status" value="1"/>
</dbReference>
<proteinExistence type="inferred from homology"/>
<dbReference type="GO" id="GO:0046872">
    <property type="term" value="F:metal ion binding"/>
    <property type="evidence" value="ECO:0007669"/>
    <property type="project" value="UniProtKB-KW"/>
</dbReference>
<reference evidence="9 10" key="1">
    <citation type="journal article" date="2015" name="Genome Announc.">
        <title>Draft Genome of the Euendolithic (true boring) Cyanobacterium Mastigocoleus testarum strain BC008.</title>
        <authorList>
            <person name="Guida B.S."/>
            <person name="Garcia-Pichel F."/>
        </authorList>
    </citation>
    <scope>NUCLEOTIDE SEQUENCE [LARGE SCALE GENOMIC DNA]</scope>
    <source>
        <strain evidence="9 10">BC008</strain>
    </source>
</reference>
<keyword evidence="2" id="KW-1277">Toxin-antitoxin system</keyword>
<protein>
    <recommendedName>
        <fullName evidence="8">PIN domain-containing protein</fullName>
    </recommendedName>
</protein>
<feature type="domain" description="PIN" evidence="8">
    <location>
        <begin position="3"/>
        <end position="124"/>
    </location>
</feature>
<dbReference type="OrthoDB" id="9815354at2"/>
<dbReference type="InterPro" id="IPR002716">
    <property type="entry name" value="PIN_dom"/>
</dbReference>
<evidence type="ECO:0000256" key="2">
    <source>
        <dbReference type="ARBA" id="ARBA00022649"/>
    </source>
</evidence>
<evidence type="ECO:0000256" key="6">
    <source>
        <dbReference type="ARBA" id="ARBA00022842"/>
    </source>
</evidence>
<name>A0A0V7ZMF5_9CYAN</name>
<dbReference type="AlphaFoldDB" id="A0A0V7ZMF5"/>
<dbReference type="EMBL" id="LMTZ01000103">
    <property type="protein sequence ID" value="KST65808.1"/>
    <property type="molecule type" value="Genomic_DNA"/>
</dbReference>
<dbReference type="SUPFAM" id="SSF88723">
    <property type="entry name" value="PIN domain-like"/>
    <property type="match status" value="1"/>
</dbReference>
<gene>
    <name evidence="9" type="ORF">BC008_22775</name>
</gene>
<keyword evidence="3" id="KW-0540">Nuclease</keyword>